<dbReference type="AlphaFoldDB" id="M6BUT8"/>
<organism evidence="1 2">
    <name type="scientific">Leptospira borgpetersenii serovar Hardjo-bovis str. Sponselee</name>
    <dbReference type="NCBI Taxonomy" id="1303729"/>
    <lineage>
        <taxon>Bacteria</taxon>
        <taxon>Pseudomonadati</taxon>
        <taxon>Spirochaetota</taxon>
        <taxon>Spirochaetia</taxon>
        <taxon>Leptospirales</taxon>
        <taxon>Leptospiraceae</taxon>
        <taxon>Leptospira</taxon>
    </lineage>
</organism>
<reference evidence="1 2" key="1">
    <citation type="submission" date="2013-01" db="EMBL/GenBank/DDBJ databases">
        <authorList>
            <person name="Harkins D.M."/>
            <person name="Durkin A.S."/>
            <person name="Brinkac L.M."/>
            <person name="Haft D.H."/>
            <person name="Selengut J.D."/>
            <person name="Sanka R."/>
            <person name="DePew J."/>
            <person name="Purushe J."/>
            <person name="Galloway R.L."/>
            <person name="Vinetz J.M."/>
            <person name="Sutton G.G."/>
            <person name="Nierman W.C."/>
            <person name="Fouts D.E."/>
        </authorList>
    </citation>
    <scope>NUCLEOTIDE SEQUENCE [LARGE SCALE GENOMIC DNA]</scope>
    <source>
        <strain evidence="1 2">Sponselee CDC</strain>
    </source>
</reference>
<comment type="caution">
    <text evidence="1">The sequence shown here is derived from an EMBL/GenBank/DDBJ whole genome shotgun (WGS) entry which is preliminary data.</text>
</comment>
<proteinExistence type="predicted"/>
<accession>M6BUT8</accession>
<gene>
    <name evidence="1" type="ORF">LEP1GSC016_3012</name>
</gene>
<dbReference type="PATRIC" id="fig|1218567.3.peg.2965"/>
<evidence type="ECO:0000313" key="1">
    <source>
        <dbReference type="EMBL" id="EMJ80153.1"/>
    </source>
</evidence>
<dbReference type="Gene3D" id="3.30.530.20">
    <property type="match status" value="1"/>
</dbReference>
<evidence type="ECO:0000313" key="2">
    <source>
        <dbReference type="Proteomes" id="UP000011873"/>
    </source>
</evidence>
<sequence>MKSEGAFTSLSLTQENFPTQTSYEHSANGWDYALKILKDFLEK</sequence>
<protein>
    <submittedName>
        <fullName evidence="1">Uncharacterized protein</fullName>
    </submittedName>
</protein>
<name>M6BUT8_LEPBO</name>
<dbReference type="EMBL" id="ANMU01000116">
    <property type="protein sequence ID" value="EMJ80153.1"/>
    <property type="molecule type" value="Genomic_DNA"/>
</dbReference>
<dbReference type="InterPro" id="IPR023393">
    <property type="entry name" value="START-like_dom_sf"/>
</dbReference>
<dbReference type="Proteomes" id="UP000011873">
    <property type="component" value="Unassembled WGS sequence"/>
</dbReference>